<protein>
    <recommendedName>
        <fullName evidence="8 9">2,3-bisphosphoglycerate-independent phosphoglycerate mutase</fullName>
        <shortName evidence="8">BPG-independent PGAM</shortName>
        <shortName evidence="8">Phosphoglyceromutase</shortName>
        <shortName evidence="8">iPGM</shortName>
        <ecNumber evidence="8 9">5.4.2.12</ecNumber>
    </recommendedName>
</protein>
<evidence type="ECO:0000256" key="1">
    <source>
        <dbReference type="ARBA" id="ARBA00000370"/>
    </source>
</evidence>
<feature type="binding site" evidence="8">
    <location>
        <position position="440"/>
    </location>
    <ligand>
        <name>Mn(2+)</name>
        <dbReference type="ChEBI" id="CHEBI:29035"/>
        <label>2</label>
    </ligand>
</feature>
<proteinExistence type="inferred from homology"/>
<evidence type="ECO:0000313" key="13">
    <source>
        <dbReference type="Proteomes" id="UP001197028"/>
    </source>
</evidence>
<keyword evidence="6 8" id="KW-0464">Manganese</keyword>
<dbReference type="EC" id="5.4.2.12" evidence="8 9"/>
<keyword evidence="5 8" id="KW-0324">Glycolysis</keyword>
<dbReference type="InterPro" id="IPR005995">
    <property type="entry name" value="Pgm_bpd_ind"/>
</dbReference>
<dbReference type="PANTHER" id="PTHR31637">
    <property type="entry name" value="2,3-BISPHOSPHOGLYCERATE-INDEPENDENT PHOSPHOGLYCERATE MUTASE"/>
    <property type="match status" value="1"/>
</dbReference>
<keyword evidence="4 8" id="KW-0479">Metal-binding</keyword>
<dbReference type="InterPro" id="IPR011258">
    <property type="entry name" value="BPG-indep_PGM_N"/>
</dbReference>
<comment type="pathway">
    <text evidence="2 8">Carbohydrate degradation; glycolysis; pyruvate from D-glyceraldehyde 3-phosphate: step 3/5.</text>
</comment>
<evidence type="ECO:0000313" key="12">
    <source>
        <dbReference type="EMBL" id="MBU2739783.1"/>
    </source>
</evidence>
<comment type="function">
    <text evidence="8">Catalyzes the interconversion of 2-phosphoglycerate and 3-phosphoglycerate.</text>
</comment>
<evidence type="ECO:0000259" key="10">
    <source>
        <dbReference type="Pfam" id="PF01676"/>
    </source>
</evidence>
<evidence type="ECO:0000256" key="6">
    <source>
        <dbReference type="ARBA" id="ARBA00023211"/>
    </source>
</evidence>
<dbReference type="InterPro" id="IPR017850">
    <property type="entry name" value="Alkaline_phosphatase_core_sf"/>
</dbReference>
<dbReference type="Gene3D" id="3.40.1450.10">
    <property type="entry name" value="BPG-independent phosphoglycerate mutase, domain B"/>
    <property type="match status" value="1"/>
</dbReference>
<feature type="binding site" evidence="8">
    <location>
        <position position="331"/>
    </location>
    <ligand>
        <name>substrate</name>
    </ligand>
</feature>
<dbReference type="SUPFAM" id="SSF53649">
    <property type="entry name" value="Alkaline phosphatase-like"/>
    <property type="match status" value="1"/>
</dbReference>
<feature type="binding site" evidence="8">
    <location>
        <position position="185"/>
    </location>
    <ligand>
        <name>substrate</name>
    </ligand>
</feature>
<sequence length="512" mass="56657">MQADKEQVHPVLLVIFDGFGLNPNRAYNGWAQARTPHLDHYFASFPHTALQASGRAVGLPDGQFGNSEVGHLTLGSGRVLLQDLVRISDSLASGHFASIPAWQKILQGTARLHLVGMVSDGGVHSHIDHLLAILPLLVQAGVEPVVHMITDGRDTAPRCADRFAATLEKAFQELGKGRIATICGRYSAMDRAGHWDRTQQAWAALLRGEGLQADSAETAIHQAWQRDEGDEFIQPTIIGNPQEYRITEQEPVFFFNFRSDRMRQLSAAIAMPDFTYFDRGTERARKALCMTSYNDEYSFPVLFPPEIPEQVLAEVISNAGLKQFHCAETEKYAHVTYFFNGGREEPFPGEDREIIPSPQVATYDLKPEMSAAQVADRIIAALQSGQYHFIVVNFANGDMVGHTAKIPAILRAVETLDLQFHRVVQVARQQGFKVILTADHGNCDEMVDPVSGEPHTQHTVYPVPMLLIDEHPALLGVGRGTADIAPTILELMRLPQPKQMTGTSLILNPRRP</sequence>
<feature type="domain" description="BPG-independent PGAM N-terminal" evidence="11">
    <location>
        <begin position="87"/>
        <end position="294"/>
    </location>
</feature>
<comment type="cofactor">
    <cofactor evidence="8">
        <name>Mn(2+)</name>
        <dbReference type="ChEBI" id="CHEBI:29035"/>
    </cofactor>
    <text evidence="8">Binds 2 manganese ions per subunit.</text>
</comment>
<evidence type="ECO:0000256" key="8">
    <source>
        <dbReference type="HAMAP-Rule" id="MF_01038"/>
    </source>
</evidence>
<feature type="binding site" evidence="8">
    <location>
        <position position="124"/>
    </location>
    <ligand>
        <name>substrate</name>
    </ligand>
</feature>
<feature type="binding site" evidence="8">
    <location>
        <position position="67"/>
    </location>
    <ligand>
        <name>Mn(2+)</name>
        <dbReference type="ChEBI" id="CHEBI:29035"/>
        <label>2</label>
    </ligand>
</feature>
<gene>
    <name evidence="8" type="primary">gpmI</name>
    <name evidence="12" type="ORF">HJG40_13550</name>
</gene>
<comment type="subunit">
    <text evidence="8">Monomer.</text>
</comment>
<keyword evidence="13" id="KW-1185">Reference proteome</keyword>
<feature type="binding site" evidence="8">
    <location>
        <begin position="153"/>
        <end position="154"/>
    </location>
    <ligand>
        <name>substrate</name>
    </ligand>
</feature>
<feature type="active site" description="Phosphoserine intermediate" evidence="8">
    <location>
        <position position="67"/>
    </location>
</feature>
<dbReference type="InterPro" id="IPR006124">
    <property type="entry name" value="Metalloenzyme"/>
</dbReference>
<keyword evidence="7 8" id="KW-0413">Isomerase</keyword>
<evidence type="ECO:0000256" key="3">
    <source>
        <dbReference type="ARBA" id="ARBA00008819"/>
    </source>
</evidence>
<dbReference type="GO" id="GO:0004619">
    <property type="term" value="F:phosphoglycerate mutase activity"/>
    <property type="evidence" value="ECO:0007669"/>
    <property type="project" value="UniProtKB-EC"/>
</dbReference>
<dbReference type="PANTHER" id="PTHR31637:SF0">
    <property type="entry name" value="2,3-BISPHOSPHOGLYCERATE-INDEPENDENT PHOSPHOGLYCERATE MUTASE"/>
    <property type="match status" value="1"/>
</dbReference>
<comment type="similarity">
    <text evidence="3 8">Belongs to the BPG-independent phosphoglycerate mutase family.</text>
</comment>
<dbReference type="Proteomes" id="UP001197028">
    <property type="component" value="Unassembled WGS sequence"/>
</dbReference>
<feature type="binding site" evidence="8">
    <location>
        <position position="458"/>
    </location>
    <ligand>
        <name>Mn(2+)</name>
        <dbReference type="ChEBI" id="CHEBI:29035"/>
        <label>1</label>
    </ligand>
</feature>
<dbReference type="Pfam" id="PF06415">
    <property type="entry name" value="iPGM_N"/>
    <property type="match status" value="1"/>
</dbReference>
<dbReference type="Pfam" id="PF01676">
    <property type="entry name" value="Metalloenzyme"/>
    <property type="match status" value="1"/>
</dbReference>
<evidence type="ECO:0000256" key="2">
    <source>
        <dbReference type="ARBA" id="ARBA00004798"/>
    </source>
</evidence>
<dbReference type="CDD" id="cd16010">
    <property type="entry name" value="iPGM"/>
    <property type="match status" value="1"/>
</dbReference>
<evidence type="ECO:0000259" key="11">
    <source>
        <dbReference type="Pfam" id="PF06415"/>
    </source>
</evidence>
<dbReference type="PIRSF" id="PIRSF001492">
    <property type="entry name" value="IPGAM"/>
    <property type="match status" value="1"/>
</dbReference>
<feature type="binding site" evidence="8">
    <location>
        <position position="398"/>
    </location>
    <ligand>
        <name>Mn(2+)</name>
        <dbReference type="ChEBI" id="CHEBI:29035"/>
        <label>1</label>
    </ligand>
</feature>
<feature type="domain" description="Metalloenzyme" evidence="10">
    <location>
        <begin position="10"/>
        <end position="495"/>
    </location>
</feature>
<evidence type="ECO:0000256" key="4">
    <source>
        <dbReference type="ARBA" id="ARBA00022723"/>
    </source>
</evidence>
<dbReference type="InterPro" id="IPR036646">
    <property type="entry name" value="PGAM_B_sf"/>
</dbReference>
<accession>A0ABS5ZT19</accession>
<organism evidence="12 13">
    <name type="scientific">Acidithiobacillus concretivorus</name>
    <dbReference type="NCBI Taxonomy" id="3063952"/>
    <lineage>
        <taxon>Bacteria</taxon>
        <taxon>Pseudomonadati</taxon>
        <taxon>Pseudomonadota</taxon>
        <taxon>Acidithiobacillia</taxon>
        <taxon>Acidithiobacillales</taxon>
        <taxon>Acidithiobacillaceae</taxon>
        <taxon>Acidithiobacillus</taxon>
    </lineage>
</organism>
<evidence type="ECO:0000256" key="7">
    <source>
        <dbReference type="ARBA" id="ARBA00023235"/>
    </source>
</evidence>
<feature type="binding site" evidence="8">
    <location>
        <position position="439"/>
    </location>
    <ligand>
        <name>Mn(2+)</name>
        <dbReference type="ChEBI" id="CHEBI:29035"/>
        <label>2</label>
    </ligand>
</feature>
<name>A0ABS5ZT19_9PROT</name>
<comment type="caution">
    <text evidence="12">The sequence shown here is derived from an EMBL/GenBank/DDBJ whole genome shotgun (WGS) entry which is preliminary data.</text>
</comment>
<evidence type="ECO:0000256" key="9">
    <source>
        <dbReference type="NCBIfam" id="TIGR01307"/>
    </source>
</evidence>
<feature type="binding site" evidence="8">
    <location>
        <position position="191"/>
    </location>
    <ligand>
        <name>substrate</name>
    </ligand>
</feature>
<feature type="binding site" evidence="8">
    <location>
        <position position="17"/>
    </location>
    <ligand>
        <name>Mn(2+)</name>
        <dbReference type="ChEBI" id="CHEBI:29035"/>
        <label>2</label>
    </ligand>
</feature>
<evidence type="ECO:0000256" key="5">
    <source>
        <dbReference type="ARBA" id="ARBA00023152"/>
    </source>
</evidence>
<dbReference type="SUPFAM" id="SSF64158">
    <property type="entry name" value="2,3-Bisphosphoglycerate-independent phosphoglycerate mutase, substrate-binding domain"/>
    <property type="match status" value="1"/>
</dbReference>
<feature type="binding site" evidence="8">
    <location>
        <position position="402"/>
    </location>
    <ligand>
        <name>Mn(2+)</name>
        <dbReference type="ChEBI" id="CHEBI:29035"/>
        <label>1</label>
    </ligand>
</feature>
<reference evidence="12 13" key="1">
    <citation type="journal article" date="2021" name="ISME J.">
        <title>Genomic evolution of the class Acidithiobacillia: deep-branching Proteobacteria living in extreme acidic conditions.</title>
        <authorList>
            <person name="Moya-Beltran A."/>
            <person name="Beard S."/>
            <person name="Rojas-Villalobos C."/>
            <person name="Issotta F."/>
            <person name="Gallardo Y."/>
            <person name="Ulloa R."/>
            <person name="Giaveno A."/>
            <person name="Degli Esposti M."/>
            <person name="Johnson D.B."/>
            <person name="Quatrini R."/>
        </authorList>
    </citation>
    <scope>NUCLEOTIDE SEQUENCE [LARGE SCALE GENOMIC DNA]</scope>
    <source>
        <strain evidence="12 13">ATCC 19703</strain>
    </source>
</reference>
<comment type="catalytic activity">
    <reaction evidence="1 8">
        <text>(2R)-2-phosphoglycerate = (2R)-3-phosphoglycerate</text>
        <dbReference type="Rhea" id="RHEA:15901"/>
        <dbReference type="ChEBI" id="CHEBI:58272"/>
        <dbReference type="ChEBI" id="CHEBI:58289"/>
        <dbReference type="EC" id="5.4.2.12"/>
    </reaction>
</comment>
<dbReference type="NCBIfam" id="TIGR01307">
    <property type="entry name" value="pgm_bpd_ind"/>
    <property type="match status" value="1"/>
</dbReference>
<feature type="binding site" evidence="8">
    <location>
        <begin position="258"/>
        <end position="261"/>
    </location>
    <ligand>
        <name>substrate</name>
    </ligand>
</feature>
<dbReference type="HAMAP" id="MF_01038">
    <property type="entry name" value="GpmI"/>
    <property type="match status" value="1"/>
</dbReference>
<dbReference type="Gene3D" id="3.40.720.10">
    <property type="entry name" value="Alkaline Phosphatase, subunit A"/>
    <property type="match status" value="1"/>
</dbReference>
<dbReference type="EMBL" id="JABELD010000127">
    <property type="protein sequence ID" value="MBU2739783.1"/>
    <property type="molecule type" value="Genomic_DNA"/>
</dbReference>